<reference evidence="2 4" key="1">
    <citation type="submission" date="2018-08" db="EMBL/GenBank/DDBJ databases">
        <title>The first complete genome of Treponema rectale (CHPAT), a commensal spirochete of the bovine rectum.</title>
        <authorList>
            <person name="Staton G.J."/>
            <person name="Clegg S.R."/>
            <person name="Carter S.D."/>
            <person name="Radford A.D."/>
            <person name="Darby A."/>
            <person name="Hall N."/>
            <person name="Birtles R.J."/>
            <person name="Evans N.J."/>
        </authorList>
    </citation>
    <scope>NUCLEOTIDE SEQUENCE [LARGE SCALE GENOMIC DNA]</scope>
    <source>
        <strain evidence="2 4">CHPA</strain>
    </source>
</reference>
<gene>
    <name evidence="2" type="ORF">DYE49_09915</name>
    <name evidence="1" type="ORF">HNP77_001740</name>
</gene>
<evidence type="ECO:0000313" key="1">
    <source>
        <dbReference type="EMBL" id="MBB5219371.1"/>
    </source>
</evidence>
<evidence type="ECO:0000313" key="3">
    <source>
        <dbReference type="Proteomes" id="UP000578697"/>
    </source>
</evidence>
<dbReference type="KEGG" id="trc:DYE49_09915"/>
<organism evidence="1 3">
    <name type="scientific">Treponema rectale</name>
    <dbReference type="NCBI Taxonomy" id="744512"/>
    <lineage>
        <taxon>Bacteria</taxon>
        <taxon>Pseudomonadati</taxon>
        <taxon>Spirochaetota</taxon>
        <taxon>Spirochaetia</taxon>
        <taxon>Spirochaetales</taxon>
        <taxon>Treponemataceae</taxon>
        <taxon>Treponema</taxon>
    </lineage>
</organism>
<accession>A0A840SJ03</accession>
<dbReference type="AlphaFoldDB" id="A0A840SJ03"/>
<keyword evidence="3" id="KW-1185">Reference proteome</keyword>
<evidence type="ECO:0008006" key="5">
    <source>
        <dbReference type="Google" id="ProtNLM"/>
    </source>
</evidence>
<dbReference type="Proteomes" id="UP000593591">
    <property type="component" value="Chromosome"/>
</dbReference>
<dbReference type="Gene3D" id="2.40.10.220">
    <property type="entry name" value="predicted glycosyltransferase like domains"/>
    <property type="match status" value="1"/>
</dbReference>
<dbReference type="Proteomes" id="UP000578697">
    <property type="component" value="Unassembled WGS sequence"/>
</dbReference>
<evidence type="ECO:0000313" key="4">
    <source>
        <dbReference type="Proteomes" id="UP000593591"/>
    </source>
</evidence>
<reference evidence="1 3" key="2">
    <citation type="submission" date="2020-08" db="EMBL/GenBank/DDBJ databases">
        <title>Genomic Encyclopedia of Type Strains, Phase IV (KMG-IV): sequencing the most valuable type-strain genomes for metagenomic binning, comparative biology and taxonomic classification.</title>
        <authorList>
            <person name="Goeker M."/>
        </authorList>
    </citation>
    <scope>NUCLEOTIDE SEQUENCE [LARGE SCALE GENOMIC DNA]</scope>
    <source>
        <strain evidence="1 3">DSM 103679</strain>
    </source>
</reference>
<dbReference type="RefSeq" id="WP_184652781.1">
    <property type="nucleotide sequence ID" value="NZ_JACHFR010000002.1"/>
</dbReference>
<protein>
    <recommendedName>
        <fullName evidence="5">PilZ domain-containing protein</fullName>
    </recommendedName>
</protein>
<dbReference type="EMBL" id="JACHFR010000002">
    <property type="protein sequence ID" value="MBB5219371.1"/>
    <property type="molecule type" value="Genomic_DNA"/>
</dbReference>
<proteinExistence type="predicted"/>
<sequence length="292" mass="33419">MTEDEKNNENNLARAQIFGKKVFFINPAYSIRQDVIPRLQDKEFEIYIIDSYKDAKNVLRLHESSVCFINVDAQLSIDAWFNFIKSFEKEMTLRSVFVGIISERIRREDRSIFLSEANIPGGIITVDESTDAITTEIENILVECNAKGMRQYVRAKITNERDAQMFWTSDDKLFQMKLLDISSVGMCVKVPAQMINLAQKNTVLRDLTLRIGPKQYVVDAIVFAIKPDVDGINWILLLHPNTPAQVKTAIRAYVSETIQKQMMVSINNKAEDTTDYNGIPYYKLVSGRKKSS</sequence>
<evidence type="ECO:0000313" key="2">
    <source>
        <dbReference type="EMBL" id="QOS40745.1"/>
    </source>
</evidence>
<dbReference type="EMBL" id="CP031517">
    <property type="protein sequence ID" value="QOS40745.1"/>
    <property type="molecule type" value="Genomic_DNA"/>
</dbReference>
<name>A0A840SJ03_9SPIR</name>